<evidence type="ECO:0000259" key="1">
    <source>
        <dbReference type="PROSITE" id="PS50943"/>
    </source>
</evidence>
<evidence type="ECO:0000313" key="2">
    <source>
        <dbReference type="EMBL" id="WZW56598.1"/>
    </source>
</evidence>
<accession>A0ABZ3BMY0</accession>
<keyword evidence="3" id="KW-1185">Reference proteome</keyword>
<dbReference type="EMBL" id="CP150850">
    <property type="protein sequence ID" value="WZW56598.1"/>
    <property type="molecule type" value="Genomic_DNA"/>
</dbReference>
<dbReference type="InterPro" id="IPR010982">
    <property type="entry name" value="Lambda_DNA-bd_dom_sf"/>
</dbReference>
<dbReference type="Proteomes" id="UP001484179">
    <property type="component" value="Chromosome 2"/>
</dbReference>
<organism evidence="2 3">
    <name type="scientific">Burkholderia pyrrocinia</name>
    <name type="common">Pseudomonas pyrrocinia</name>
    <dbReference type="NCBI Taxonomy" id="60550"/>
    <lineage>
        <taxon>Bacteria</taxon>
        <taxon>Pseudomonadati</taxon>
        <taxon>Pseudomonadota</taxon>
        <taxon>Betaproteobacteria</taxon>
        <taxon>Burkholderiales</taxon>
        <taxon>Burkholderiaceae</taxon>
        <taxon>Burkholderia</taxon>
        <taxon>Burkholderia cepacia complex</taxon>
    </lineage>
</organism>
<proteinExistence type="predicted"/>
<dbReference type="SUPFAM" id="SSF47413">
    <property type="entry name" value="lambda repressor-like DNA-binding domains"/>
    <property type="match status" value="1"/>
</dbReference>
<evidence type="ECO:0000313" key="3">
    <source>
        <dbReference type="Proteomes" id="UP001484179"/>
    </source>
</evidence>
<sequence length="176" mass="19923">MNSDAHQPARPPTPDEIRTIRQHGRRTQEQAAALLGVKERQVQRWEAGEAPTAAWQLLCRSWGQRYPRDFARYEDFERGWDKLRDRPCKTVERGDVVELQPIVGPLPRATVCLDRTHDGLADEHSYSAFVTEFVGADDAGEHYRGFHLGERAAFTRANVIHLEQRVPPAAARSTGA</sequence>
<name>A0ABZ3BMY0_BURPY</name>
<dbReference type="Gene3D" id="1.10.260.40">
    <property type="entry name" value="lambda repressor-like DNA-binding domains"/>
    <property type="match status" value="1"/>
</dbReference>
<reference evidence="2 3" key="1">
    <citation type="submission" date="2024-04" db="EMBL/GenBank/DDBJ databases">
        <title>Biological Control Activity of Plant Growth Promoting Rhizobacteria Burkholderia pyrrocinia BX1 against Tobacco black shank Introduction Tobacco black shank (TBS) caused by the oomycete Phytophthora. nicotianae (P. nicotianae) has become a destructive soil.</title>
        <authorList>
            <person name="Liu X."/>
            <person name="Shu C."/>
        </authorList>
    </citation>
    <scope>NUCLEOTIDE SEQUENCE [LARGE SCALE GENOMIC DNA]</scope>
    <source>
        <strain evidence="2 3">BX1</strain>
    </source>
</reference>
<dbReference type="Pfam" id="PF01381">
    <property type="entry name" value="HTH_3"/>
    <property type="match status" value="1"/>
</dbReference>
<dbReference type="RefSeq" id="WP_342310459.1">
    <property type="nucleotide sequence ID" value="NZ_CP150850.1"/>
</dbReference>
<protein>
    <submittedName>
        <fullName evidence="2">Helix-turn-helix domain-containing protein</fullName>
    </submittedName>
</protein>
<gene>
    <name evidence="2" type="ORF">WN985_29145</name>
</gene>
<dbReference type="PROSITE" id="PS50943">
    <property type="entry name" value="HTH_CROC1"/>
    <property type="match status" value="1"/>
</dbReference>
<dbReference type="CDD" id="cd00093">
    <property type="entry name" value="HTH_XRE"/>
    <property type="match status" value="1"/>
</dbReference>
<feature type="domain" description="HTH cro/C1-type" evidence="1">
    <location>
        <begin position="17"/>
        <end position="53"/>
    </location>
</feature>
<dbReference type="InterPro" id="IPR001387">
    <property type="entry name" value="Cro/C1-type_HTH"/>
</dbReference>